<dbReference type="Proteomes" id="UP000831796">
    <property type="component" value="Chromosome"/>
</dbReference>
<organism evidence="1 2">
    <name type="scientific">Hymenobacter cellulosilyticus</name>
    <dbReference type="NCBI Taxonomy" id="2932248"/>
    <lineage>
        <taxon>Bacteria</taxon>
        <taxon>Pseudomonadati</taxon>
        <taxon>Bacteroidota</taxon>
        <taxon>Cytophagia</taxon>
        <taxon>Cytophagales</taxon>
        <taxon>Hymenobacteraceae</taxon>
        <taxon>Hymenobacter</taxon>
    </lineage>
</organism>
<sequence length="138" mass="14770">MKGTQIRLARGIVTTGRLVVRQDTAIALLPETVDNNMSGTRILPFFFDQGSAAIRNYLGTNVQALEDFIEANQHTKKVMIAAGHSPTLSMPATPAWPTSGCRVCCATTKSASIPIPTSISSAIFSLRRWPTTGAGTCF</sequence>
<protein>
    <submittedName>
        <fullName evidence="1">Uncharacterized protein</fullName>
    </submittedName>
</protein>
<accession>A0A8T9PZ86</accession>
<evidence type="ECO:0000313" key="1">
    <source>
        <dbReference type="EMBL" id="UOQ70407.1"/>
    </source>
</evidence>
<name>A0A8T9PZ86_9BACT</name>
<reference evidence="1" key="1">
    <citation type="submission" date="2022-04" db="EMBL/GenBank/DDBJ databases">
        <title>Hymenobacter sp. isolated from the air.</title>
        <authorList>
            <person name="Won M."/>
            <person name="Lee C.-M."/>
            <person name="Woen H.-Y."/>
            <person name="Kwon S.-W."/>
        </authorList>
    </citation>
    <scope>NUCLEOTIDE SEQUENCE</scope>
    <source>
        <strain evidence="1">5116S-3</strain>
    </source>
</reference>
<proteinExistence type="predicted"/>
<evidence type="ECO:0000313" key="2">
    <source>
        <dbReference type="Proteomes" id="UP000831796"/>
    </source>
</evidence>
<gene>
    <name evidence="1" type="ORF">MUN79_16865</name>
</gene>
<dbReference type="EMBL" id="CP095046">
    <property type="protein sequence ID" value="UOQ70407.1"/>
    <property type="molecule type" value="Genomic_DNA"/>
</dbReference>
<dbReference type="KEGG" id="hcu:MUN79_16865"/>
<dbReference type="AlphaFoldDB" id="A0A8T9PZ86"/>
<keyword evidence="2" id="KW-1185">Reference proteome</keyword>
<dbReference type="RefSeq" id="WP_244673829.1">
    <property type="nucleotide sequence ID" value="NZ_CP095046.1"/>
</dbReference>